<proteinExistence type="predicted"/>
<protein>
    <submittedName>
        <fullName evidence="1">Uncharacterized protein</fullName>
    </submittedName>
</protein>
<gene>
    <name evidence="1" type="ORF">PODLI_1B006716</name>
</gene>
<organism evidence="1 2">
    <name type="scientific">Podarcis lilfordi</name>
    <name type="common">Lilford's wall lizard</name>
    <dbReference type="NCBI Taxonomy" id="74358"/>
    <lineage>
        <taxon>Eukaryota</taxon>
        <taxon>Metazoa</taxon>
        <taxon>Chordata</taxon>
        <taxon>Craniata</taxon>
        <taxon>Vertebrata</taxon>
        <taxon>Euteleostomi</taxon>
        <taxon>Lepidosauria</taxon>
        <taxon>Squamata</taxon>
        <taxon>Bifurcata</taxon>
        <taxon>Unidentata</taxon>
        <taxon>Episquamata</taxon>
        <taxon>Laterata</taxon>
        <taxon>Lacertibaenia</taxon>
        <taxon>Lacertidae</taxon>
        <taxon>Podarcis</taxon>
    </lineage>
</organism>
<evidence type="ECO:0000313" key="2">
    <source>
        <dbReference type="Proteomes" id="UP001178461"/>
    </source>
</evidence>
<evidence type="ECO:0000313" key="1">
    <source>
        <dbReference type="EMBL" id="CAI5772866.1"/>
    </source>
</evidence>
<keyword evidence="2" id="KW-1185">Reference proteome</keyword>
<reference evidence="1" key="1">
    <citation type="submission" date="2022-12" db="EMBL/GenBank/DDBJ databases">
        <authorList>
            <person name="Alioto T."/>
            <person name="Alioto T."/>
            <person name="Gomez Garrido J."/>
        </authorList>
    </citation>
    <scope>NUCLEOTIDE SEQUENCE</scope>
</reference>
<accession>A0AA35K6Y1</accession>
<dbReference type="EMBL" id="OX395129">
    <property type="protein sequence ID" value="CAI5772866.1"/>
    <property type="molecule type" value="Genomic_DNA"/>
</dbReference>
<dbReference type="AlphaFoldDB" id="A0AA35K6Y1"/>
<dbReference type="Proteomes" id="UP001178461">
    <property type="component" value="Chromosome 4"/>
</dbReference>
<name>A0AA35K6Y1_9SAUR</name>
<sequence length="103" mass="11746">MGNKGTKESRKPLPCLRRKKCFHIRIQTEDVSSVHDEENTDDKVSAEPSEICYATLDHIIRGNDIKGHKTSTTTIYEDVIIIPKRVSSSSFQYNSDYDDVVKD</sequence>